<evidence type="ECO:0000256" key="1">
    <source>
        <dbReference type="ARBA" id="ARBA00000085"/>
    </source>
</evidence>
<dbReference type="PROSITE" id="PS50109">
    <property type="entry name" value="HIS_KIN"/>
    <property type="match status" value="1"/>
</dbReference>
<dbReference type="SUPFAM" id="SSF55874">
    <property type="entry name" value="ATPase domain of HSP90 chaperone/DNA topoisomerase II/histidine kinase"/>
    <property type="match status" value="1"/>
</dbReference>
<dbReference type="InterPro" id="IPR050428">
    <property type="entry name" value="TCS_sensor_his_kinase"/>
</dbReference>
<proteinExistence type="predicted"/>
<keyword evidence="7 8" id="KW-1133">Transmembrane helix</keyword>
<dbReference type="InterPro" id="IPR003594">
    <property type="entry name" value="HATPase_dom"/>
</dbReference>
<dbReference type="Proteomes" id="UP000524404">
    <property type="component" value="Unassembled WGS sequence"/>
</dbReference>
<comment type="catalytic activity">
    <reaction evidence="1">
        <text>ATP + protein L-histidine = ADP + protein N-phospho-L-histidine.</text>
        <dbReference type="EC" id="2.7.13.3"/>
    </reaction>
</comment>
<keyword evidence="4" id="KW-0808">Transferase</keyword>
<dbReference type="SUPFAM" id="SSF47384">
    <property type="entry name" value="Homodimeric domain of signal transducing histidine kinase"/>
    <property type="match status" value="1"/>
</dbReference>
<dbReference type="Pfam" id="PF00512">
    <property type="entry name" value="HisKA"/>
    <property type="match status" value="1"/>
</dbReference>
<dbReference type="InterPro" id="IPR036097">
    <property type="entry name" value="HisK_dim/P_sf"/>
</dbReference>
<accession>A0A841EMV1</accession>
<name>A0A841EMV1_9BACT</name>
<dbReference type="Pfam" id="PF02518">
    <property type="entry name" value="HATPase_c"/>
    <property type="match status" value="1"/>
</dbReference>
<evidence type="ECO:0000259" key="9">
    <source>
        <dbReference type="PROSITE" id="PS50109"/>
    </source>
</evidence>
<dbReference type="InterPro" id="IPR005467">
    <property type="entry name" value="His_kinase_dom"/>
</dbReference>
<protein>
    <recommendedName>
        <fullName evidence="2">histidine kinase</fullName>
        <ecNumber evidence="2">2.7.13.3</ecNumber>
    </recommendedName>
</protein>
<evidence type="ECO:0000313" key="11">
    <source>
        <dbReference type="Proteomes" id="UP000524404"/>
    </source>
</evidence>
<dbReference type="GO" id="GO:0000155">
    <property type="term" value="F:phosphorelay sensor kinase activity"/>
    <property type="evidence" value="ECO:0007669"/>
    <property type="project" value="InterPro"/>
</dbReference>
<evidence type="ECO:0000313" key="10">
    <source>
        <dbReference type="EMBL" id="MBB6005437.1"/>
    </source>
</evidence>
<feature type="transmembrane region" description="Helical" evidence="8">
    <location>
        <begin position="139"/>
        <end position="157"/>
    </location>
</feature>
<comment type="caution">
    <text evidence="10">The sequence shown here is derived from an EMBL/GenBank/DDBJ whole genome shotgun (WGS) entry which is preliminary data.</text>
</comment>
<keyword evidence="5 8" id="KW-0812">Transmembrane</keyword>
<dbReference type="InterPro" id="IPR003661">
    <property type="entry name" value="HisK_dim/P_dom"/>
</dbReference>
<organism evidence="10 11">
    <name type="scientific">Arcicella rosea</name>
    <dbReference type="NCBI Taxonomy" id="502909"/>
    <lineage>
        <taxon>Bacteria</taxon>
        <taxon>Pseudomonadati</taxon>
        <taxon>Bacteroidota</taxon>
        <taxon>Cytophagia</taxon>
        <taxon>Cytophagales</taxon>
        <taxon>Flectobacillaceae</taxon>
        <taxon>Arcicella</taxon>
    </lineage>
</organism>
<evidence type="ECO:0000256" key="5">
    <source>
        <dbReference type="ARBA" id="ARBA00022692"/>
    </source>
</evidence>
<dbReference type="SMART" id="SM00387">
    <property type="entry name" value="HATPase_c"/>
    <property type="match status" value="1"/>
</dbReference>
<dbReference type="PANTHER" id="PTHR45436:SF5">
    <property type="entry name" value="SENSOR HISTIDINE KINASE TRCS"/>
    <property type="match status" value="1"/>
</dbReference>
<sequence length="422" mass="48998">MKGLLHKTLLFYSIFTTIVLLSSYPFVYWAMDNLYKEDVDEAIFQRKDEFIAYNLPNLKIEDIQQWNRFNRDIKILPDTVASKEFNHIIEQNNYDTLVSEWEPYRILYTKIKIQHQKAVLMIQLNLVESEDLIATLGRFYLGILFVLLAVILMFAKFTSKYLWKSFYDTLQKIEQFNLEKHDAPTFQQSNIKEFEQLNKSLKKLISTNIQVYQSQKEFIENAAHELQTPLAVFQGKIDTLLQLSDVTHEQFEILSSMNDTVSKLNRMNKNLLLLSKINTPQYNETIHFNLAELIKKPLDFFSEQAIAKNIKIKLEIDDTVMVKANFVLTEILVSNLFLNAIRHNVNKGSIHISLSNHTLVFTNTGIPEALNNDKLFTRFSKSNPSSQGNGLGLSIIKAIADLNQWTVSYSFQNKLHTFSIAF</sequence>
<dbReference type="CDD" id="cd00082">
    <property type="entry name" value="HisKA"/>
    <property type="match status" value="1"/>
</dbReference>
<feature type="domain" description="Histidine kinase" evidence="9">
    <location>
        <begin position="221"/>
        <end position="422"/>
    </location>
</feature>
<dbReference type="EC" id="2.7.13.3" evidence="2"/>
<dbReference type="EMBL" id="JACHKT010000045">
    <property type="protein sequence ID" value="MBB6005437.1"/>
    <property type="molecule type" value="Genomic_DNA"/>
</dbReference>
<evidence type="ECO:0000256" key="3">
    <source>
        <dbReference type="ARBA" id="ARBA00022553"/>
    </source>
</evidence>
<keyword evidence="3" id="KW-0597">Phosphoprotein</keyword>
<reference evidence="10 11" key="1">
    <citation type="submission" date="2020-08" db="EMBL/GenBank/DDBJ databases">
        <title>Functional genomics of gut bacteria from endangered species of beetles.</title>
        <authorList>
            <person name="Carlos-Shanley C."/>
        </authorList>
    </citation>
    <scope>NUCLEOTIDE SEQUENCE [LARGE SCALE GENOMIC DNA]</scope>
    <source>
        <strain evidence="10 11">S00070</strain>
    </source>
</reference>
<dbReference type="PANTHER" id="PTHR45436">
    <property type="entry name" value="SENSOR HISTIDINE KINASE YKOH"/>
    <property type="match status" value="1"/>
</dbReference>
<evidence type="ECO:0000256" key="8">
    <source>
        <dbReference type="SAM" id="Phobius"/>
    </source>
</evidence>
<dbReference type="AlphaFoldDB" id="A0A841EMV1"/>
<evidence type="ECO:0000256" key="6">
    <source>
        <dbReference type="ARBA" id="ARBA00022777"/>
    </source>
</evidence>
<dbReference type="GO" id="GO:0005886">
    <property type="term" value="C:plasma membrane"/>
    <property type="evidence" value="ECO:0007669"/>
    <property type="project" value="TreeGrafter"/>
</dbReference>
<dbReference type="InterPro" id="IPR036890">
    <property type="entry name" value="HATPase_C_sf"/>
</dbReference>
<evidence type="ECO:0000256" key="2">
    <source>
        <dbReference type="ARBA" id="ARBA00012438"/>
    </source>
</evidence>
<gene>
    <name evidence="10" type="ORF">HNP25_004111</name>
</gene>
<dbReference type="Gene3D" id="1.10.287.130">
    <property type="match status" value="1"/>
</dbReference>
<evidence type="ECO:0000256" key="4">
    <source>
        <dbReference type="ARBA" id="ARBA00022679"/>
    </source>
</evidence>
<keyword evidence="6 10" id="KW-0418">Kinase</keyword>
<evidence type="ECO:0000256" key="7">
    <source>
        <dbReference type="ARBA" id="ARBA00022989"/>
    </source>
</evidence>
<feature type="transmembrane region" description="Helical" evidence="8">
    <location>
        <begin position="9"/>
        <end position="31"/>
    </location>
</feature>
<keyword evidence="8" id="KW-0472">Membrane</keyword>
<keyword evidence="11" id="KW-1185">Reference proteome</keyword>
<dbReference type="RefSeq" id="WP_184137256.1">
    <property type="nucleotide sequence ID" value="NZ_JACHKT010000045.1"/>
</dbReference>
<dbReference type="SMART" id="SM00388">
    <property type="entry name" value="HisKA"/>
    <property type="match status" value="1"/>
</dbReference>
<dbReference type="Gene3D" id="3.30.565.10">
    <property type="entry name" value="Histidine kinase-like ATPase, C-terminal domain"/>
    <property type="match status" value="1"/>
</dbReference>